<evidence type="ECO:0000256" key="6">
    <source>
        <dbReference type="ARBA" id="ARBA00022597"/>
    </source>
</evidence>
<feature type="transmembrane region" description="Helical" evidence="11">
    <location>
        <begin position="257"/>
        <end position="278"/>
    </location>
</feature>
<feature type="transmembrane region" description="Helical" evidence="11">
    <location>
        <begin position="200"/>
        <end position="225"/>
    </location>
</feature>
<dbReference type="eggNOG" id="COG0395">
    <property type="taxonomic scope" value="Bacteria"/>
</dbReference>
<dbReference type="PANTHER" id="PTHR32243:SF50">
    <property type="entry name" value="MALTOSE_MALTODEXTRIN TRANSPORT SYSTEM PERMEASE PROTEIN MALG"/>
    <property type="match status" value="1"/>
</dbReference>
<evidence type="ECO:0000256" key="9">
    <source>
        <dbReference type="ARBA" id="ARBA00023136"/>
    </source>
</evidence>
<dbReference type="PROSITE" id="PS50928">
    <property type="entry name" value="ABC_TM1"/>
    <property type="match status" value="1"/>
</dbReference>
<evidence type="ECO:0000256" key="8">
    <source>
        <dbReference type="ARBA" id="ARBA00022989"/>
    </source>
</evidence>
<dbReference type="EMBL" id="CP003740">
    <property type="protein sequence ID" value="AGI67654.1"/>
    <property type="molecule type" value="Genomic_DNA"/>
</dbReference>
<dbReference type="STRING" id="391626.OAN307_c20110"/>
<sequence length="292" mass="32117">MSASVDVTKAQTTVPKNRPSTLGDYTRYLIASGFVGFCLFPFYIIISTSLKSDADIFAWPPVWFFEPTTENFYNALFVFGGDGIFKYLINSLIVTGISTVLAVGLGAMVCYGLTRFKVVAGNHLFFFILSTRFAPPVAFVVPLYLMVQRTGLMDTHLALILIYTSMNMSLVVWVMRGFFEAIPIEIEEAALIDGYSRLQIFHKVALPLVKPGLITTSILSAIMAWNEFLIATVMTQNSAATLPVYLAGFSGSMGLEWGPYLAVGTLAVAPIMIFTLVLQRHLVRGLTFGAVR</sequence>
<dbReference type="OrthoDB" id="9815445at2"/>
<dbReference type="PANTHER" id="PTHR32243">
    <property type="entry name" value="MALTOSE TRANSPORT SYSTEM PERMEASE-RELATED"/>
    <property type="match status" value="1"/>
</dbReference>
<evidence type="ECO:0000256" key="1">
    <source>
        <dbReference type="ARBA" id="ARBA00002264"/>
    </source>
</evidence>
<evidence type="ECO:0000256" key="11">
    <source>
        <dbReference type="RuleBase" id="RU363032"/>
    </source>
</evidence>
<proteinExistence type="inferred from homology"/>
<reference evidence="13 14" key="1">
    <citation type="journal article" date="2013" name="PLoS ONE">
        <title>Poles Apart: Arctic and Antarctic Octadecabacter strains Share High Genome Plasticity and a New Type of Xanthorhodopsin.</title>
        <authorList>
            <person name="Vollmers J."/>
            <person name="Voget S."/>
            <person name="Dietrich S."/>
            <person name="Gollnow K."/>
            <person name="Smits M."/>
            <person name="Meyer K."/>
            <person name="Brinkhoff T."/>
            <person name="Simon M."/>
            <person name="Daniel R."/>
        </authorList>
    </citation>
    <scope>NUCLEOTIDE SEQUENCE [LARGE SCALE GENOMIC DNA]</scope>
    <source>
        <strain evidence="13 14">307</strain>
    </source>
</reference>
<feature type="transmembrane region" description="Helical" evidence="11">
    <location>
        <begin position="87"/>
        <end position="112"/>
    </location>
</feature>
<dbReference type="Pfam" id="PF00528">
    <property type="entry name" value="BPD_transp_1"/>
    <property type="match status" value="1"/>
</dbReference>
<evidence type="ECO:0000313" key="14">
    <source>
        <dbReference type="Proteomes" id="UP000005307"/>
    </source>
</evidence>
<feature type="transmembrane region" description="Helical" evidence="11">
    <location>
        <begin position="124"/>
        <end position="145"/>
    </location>
</feature>
<keyword evidence="7 11" id="KW-0812">Transmembrane</keyword>
<evidence type="ECO:0000313" key="13">
    <source>
        <dbReference type="EMBL" id="AGI67654.1"/>
    </source>
</evidence>
<feature type="domain" description="ABC transmembrane type-1" evidence="12">
    <location>
        <begin position="88"/>
        <end position="278"/>
    </location>
</feature>
<dbReference type="CDD" id="cd06261">
    <property type="entry name" value="TM_PBP2"/>
    <property type="match status" value="1"/>
</dbReference>
<comment type="function">
    <text evidence="1">Part of the ABC transporter complex MalEFGK involved in maltose/maltodextrin import. Probably responsible for the translocation of the substrate across the membrane.</text>
</comment>
<dbReference type="HOGENOM" id="CLU_016047_1_2_5"/>
<comment type="subcellular location">
    <subcellularLocation>
        <location evidence="2 11">Cell membrane</location>
        <topology evidence="2 11">Multi-pass membrane protein</topology>
    </subcellularLocation>
</comment>
<keyword evidence="6" id="KW-0762">Sugar transport</keyword>
<evidence type="ECO:0000256" key="7">
    <source>
        <dbReference type="ARBA" id="ARBA00022692"/>
    </source>
</evidence>
<organism evidence="13 14">
    <name type="scientific">Octadecabacter antarcticus 307</name>
    <dbReference type="NCBI Taxonomy" id="391626"/>
    <lineage>
        <taxon>Bacteria</taxon>
        <taxon>Pseudomonadati</taxon>
        <taxon>Pseudomonadota</taxon>
        <taxon>Alphaproteobacteria</taxon>
        <taxon>Rhodobacterales</taxon>
        <taxon>Roseobacteraceae</taxon>
        <taxon>Octadecabacter</taxon>
    </lineage>
</organism>
<name>M9R4U6_9RHOB</name>
<evidence type="ECO:0000256" key="10">
    <source>
        <dbReference type="ARBA" id="ARBA00041109"/>
    </source>
</evidence>
<dbReference type="Proteomes" id="UP000005307">
    <property type="component" value="Chromosome"/>
</dbReference>
<dbReference type="SUPFAM" id="SSF161098">
    <property type="entry name" value="MetI-like"/>
    <property type="match status" value="1"/>
</dbReference>
<dbReference type="KEGG" id="oat:OAN307_c20110"/>
<dbReference type="AlphaFoldDB" id="M9R4U6"/>
<evidence type="ECO:0000256" key="3">
    <source>
        <dbReference type="ARBA" id="ARBA00009047"/>
    </source>
</evidence>
<dbReference type="GO" id="GO:0055085">
    <property type="term" value="P:transmembrane transport"/>
    <property type="evidence" value="ECO:0007669"/>
    <property type="project" value="InterPro"/>
</dbReference>
<evidence type="ECO:0000256" key="4">
    <source>
        <dbReference type="ARBA" id="ARBA00022448"/>
    </source>
</evidence>
<keyword evidence="14" id="KW-1185">Reference proteome</keyword>
<protein>
    <recommendedName>
        <fullName evidence="10">Maltose/maltodextrin transport system permease protein MalG</fullName>
    </recommendedName>
</protein>
<accession>M9R4U6</accession>
<evidence type="ECO:0000259" key="12">
    <source>
        <dbReference type="PROSITE" id="PS50928"/>
    </source>
</evidence>
<evidence type="ECO:0000256" key="5">
    <source>
        <dbReference type="ARBA" id="ARBA00022475"/>
    </source>
</evidence>
<evidence type="ECO:0000256" key="2">
    <source>
        <dbReference type="ARBA" id="ARBA00004651"/>
    </source>
</evidence>
<keyword evidence="9 11" id="KW-0472">Membrane</keyword>
<dbReference type="RefSeq" id="WP_015499679.1">
    <property type="nucleotide sequence ID" value="NC_020911.1"/>
</dbReference>
<keyword evidence="8 11" id="KW-1133">Transmembrane helix</keyword>
<dbReference type="InterPro" id="IPR050901">
    <property type="entry name" value="BP-dep_ABC_trans_perm"/>
</dbReference>
<dbReference type="InterPro" id="IPR000515">
    <property type="entry name" value="MetI-like"/>
</dbReference>
<feature type="transmembrane region" description="Helical" evidence="11">
    <location>
        <begin position="28"/>
        <end position="46"/>
    </location>
</feature>
<keyword evidence="4 11" id="KW-0813">Transport</keyword>
<dbReference type="Gene3D" id="1.10.3720.10">
    <property type="entry name" value="MetI-like"/>
    <property type="match status" value="1"/>
</dbReference>
<comment type="similarity">
    <text evidence="3">Belongs to the binding-protein-dependent transport system permease family. MalFG subfamily.</text>
</comment>
<gene>
    <name evidence="13" type="ORF">OAN307_c20110</name>
</gene>
<dbReference type="InterPro" id="IPR035906">
    <property type="entry name" value="MetI-like_sf"/>
</dbReference>
<dbReference type="GO" id="GO:0005886">
    <property type="term" value="C:plasma membrane"/>
    <property type="evidence" value="ECO:0007669"/>
    <property type="project" value="UniProtKB-SubCell"/>
</dbReference>
<keyword evidence="5" id="KW-1003">Cell membrane</keyword>
<feature type="transmembrane region" description="Helical" evidence="11">
    <location>
        <begin position="157"/>
        <end position="179"/>
    </location>
</feature>